<evidence type="ECO:0000256" key="1">
    <source>
        <dbReference type="SAM" id="Phobius"/>
    </source>
</evidence>
<sequence>MLVVLAMGLGMLAGRVAAQMLAAHIYFSSAAQMDSVGFVFAAGFNFVLSRLFVSDASFLFFIPNRYWTVILAAMGILLFFKIV</sequence>
<gene>
    <name evidence="2" type="ORF">MB824_02870</name>
</gene>
<evidence type="ECO:0000313" key="3">
    <source>
        <dbReference type="Proteomes" id="UP001298424"/>
    </source>
</evidence>
<accession>A0ABS9NKX0</accession>
<name>A0ABS9NKX0_9NEIS</name>
<proteinExistence type="predicted"/>
<organism evidence="2 3">
    <name type="scientific">Kingella pumchi</name>
    <dbReference type="NCBI Taxonomy" id="2779506"/>
    <lineage>
        <taxon>Bacteria</taxon>
        <taxon>Pseudomonadati</taxon>
        <taxon>Pseudomonadota</taxon>
        <taxon>Betaproteobacteria</taxon>
        <taxon>Neisseriales</taxon>
        <taxon>Neisseriaceae</taxon>
        <taxon>Kingella</taxon>
    </lineage>
</organism>
<dbReference type="EMBL" id="JAKOOW010000009">
    <property type="protein sequence ID" value="MCG6503438.1"/>
    <property type="molecule type" value="Genomic_DNA"/>
</dbReference>
<evidence type="ECO:0000313" key="2">
    <source>
        <dbReference type="EMBL" id="MCG6503438.1"/>
    </source>
</evidence>
<keyword evidence="3" id="KW-1185">Reference proteome</keyword>
<comment type="caution">
    <text evidence="2">The sequence shown here is derived from an EMBL/GenBank/DDBJ whole genome shotgun (WGS) entry which is preliminary data.</text>
</comment>
<keyword evidence="1" id="KW-1133">Transmembrane helix</keyword>
<keyword evidence="1" id="KW-0812">Transmembrane</keyword>
<protein>
    <submittedName>
        <fullName evidence="2">Uncharacterized protein</fullName>
    </submittedName>
</protein>
<keyword evidence="1" id="KW-0472">Membrane</keyword>
<dbReference type="Proteomes" id="UP001298424">
    <property type="component" value="Unassembled WGS sequence"/>
</dbReference>
<feature type="transmembrane region" description="Helical" evidence="1">
    <location>
        <begin position="65"/>
        <end position="82"/>
    </location>
</feature>
<reference evidence="2 3" key="1">
    <citation type="submission" date="2022-02" db="EMBL/GenBank/DDBJ databases">
        <title>Genome sequence data of Kingella unionensis sp. nov. strain CICC 24913 (CCUG 75125).</title>
        <authorList>
            <person name="Xiao M."/>
        </authorList>
    </citation>
    <scope>NUCLEOTIDE SEQUENCE [LARGE SCALE GENOMIC DNA]</scope>
    <source>
        <strain evidence="2 3">CICC 24913</strain>
    </source>
</reference>